<reference evidence="4 5" key="1">
    <citation type="submission" date="2019-09" db="EMBL/GenBank/DDBJ databases">
        <title>Vibrio Fortis S7-72.</title>
        <authorList>
            <person name="Das S.K."/>
        </authorList>
    </citation>
    <scope>NUCLEOTIDE SEQUENCE [LARGE SCALE GENOMIC DNA]</scope>
    <source>
        <strain evidence="4 5">S7-72</strain>
    </source>
</reference>
<feature type="region of interest" description="Disordered" evidence="1">
    <location>
        <begin position="475"/>
        <end position="503"/>
    </location>
</feature>
<dbReference type="InterPro" id="IPR050768">
    <property type="entry name" value="UPF0353/GerABKA_families"/>
</dbReference>
<proteinExistence type="predicted"/>
<dbReference type="RefSeq" id="WP_150896328.1">
    <property type="nucleotide sequence ID" value="NZ_VXDD01000003.1"/>
</dbReference>
<comment type="caution">
    <text evidence="4">The sequence shown here is derived from an EMBL/GenBank/DDBJ whole genome shotgun (WGS) entry which is preliminary data.</text>
</comment>
<organism evidence="4 5">
    <name type="scientific">Vibrio fortis</name>
    <dbReference type="NCBI Taxonomy" id="212667"/>
    <lineage>
        <taxon>Bacteria</taxon>
        <taxon>Pseudomonadati</taxon>
        <taxon>Pseudomonadota</taxon>
        <taxon>Gammaproteobacteria</taxon>
        <taxon>Vibrionales</taxon>
        <taxon>Vibrionaceae</taxon>
        <taxon>Vibrio</taxon>
    </lineage>
</organism>
<dbReference type="Gene3D" id="3.40.50.410">
    <property type="entry name" value="von Willebrand factor, type A domain"/>
    <property type="match status" value="1"/>
</dbReference>
<dbReference type="InterPro" id="IPR002035">
    <property type="entry name" value="VWF_A"/>
</dbReference>
<keyword evidence="2" id="KW-0812">Transmembrane</keyword>
<dbReference type="SUPFAM" id="SSF53300">
    <property type="entry name" value="vWA-like"/>
    <property type="match status" value="1"/>
</dbReference>
<feature type="domain" description="VWFA" evidence="3">
    <location>
        <begin position="101"/>
        <end position="280"/>
    </location>
</feature>
<protein>
    <submittedName>
        <fullName evidence="4">VWA domain-containing protein</fullName>
    </submittedName>
</protein>
<dbReference type="SMART" id="SM00327">
    <property type="entry name" value="VWA"/>
    <property type="match status" value="1"/>
</dbReference>
<feature type="compositionally biased region" description="Acidic residues" evidence="1">
    <location>
        <begin position="484"/>
        <end position="493"/>
    </location>
</feature>
<name>A0A5N3S1U0_9VIBR</name>
<evidence type="ECO:0000313" key="5">
    <source>
        <dbReference type="Proteomes" id="UP000326687"/>
    </source>
</evidence>
<evidence type="ECO:0000313" key="4">
    <source>
        <dbReference type="EMBL" id="KAB0300569.1"/>
    </source>
</evidence>
<feature type="transmembrane region" description="Helical" evidence="2">
    <location>
        <begin position="20"/>
        <end position="36"/>
    </location>
</feature>
<dbReference type="Pfam" id="PF13519">
    <property type="entry name" value="VWA_2"/>
    <property type="match status" value="1"/>
</dbReference>
<evidence type="ECO:0000256" key="1">
    <source>
        <dbReference type="SAM" id="MobiDB-lite"/>
    </source>
</evidence>
<dbReference type="Proteomes" id="UP000326687">
    <property type="component" value="Unassembled WGS sequence"/>
</dbReference>
<dbReference type="PROSITE" id="PS50234">
    <property type="entry name" value="VWFA"/>
    <property type="match status" value="1"/>
</dbReference>
<sequence length="565" mass="63964">MFDSLVLQQVFTQFHFIRPLWLLAFIPMFFLLWLRWREETKPSWKDVLPEHLRNALTIGERGWRKQLPLKLLMVIVAIAILICAGPTWQREASPFGEDKASMLVVLDNSETMLLKDLPPSRLERSKQKIRDLLAARNGGNTGLVVYSGSAHVAMPVTQDSKVFEPFLAAITPEIMPVAGKIAETALPLIDQQLNREPGSTVLLVTDGVNPATIKAYETFFNDKPYQLLILAAGNRDIVSDNPVDMSALNELASATGGRVVEVTVDDADIQALNRAVERNMQLNGESAMPWKDMGYGLLLPIALIMLLWFRKGWLVQWCVVGILMTGSLYSNPTMAEPVKLTAEKPVQIEEVTAWDKASQWWWDLWLTPDQQGQRLLNQQDYLEAAKHFQEPMRKGVAYYYAREFKLAHSAFLQTKTDLGVYYSATALARQREYLAARDLLKSLLEKPDLDNELSEKVEHNLAVFNGIVEEVNRMSESQAGTTDGPEESFELDEDKPRTGDGAEEETVAELMLKETLNANEILGSQELADKWLKRVEADPKYFLKAKFQIQLREPKIDVEQESNNE</sequence>
<dbReference type="PANTHER" id="PTHR22550:SF14">
    <property type="entry name" value="VWFA DOMAIN-CONTAINING PROTEIN"/>
    <property type="match status" value="1"/>
</dbReference>
<dbReference type="InterPro" id="IPR036465">
    <property type="entry name" value="vWFA_dom_sf"/>
</dbReference>
<dbReference type="EMBL" id="VXDD01000003">
    <property type="protein sequence ID" value="KAB0300569.1"/>
    <property type="molecule type" value="Genomic_DNA"/>
</dbReference>
<gene>
    <name evidence="4" type="ORF">F2Z80_15615</name>
</gene>
<keyword evidence="2" id="KW-1133">Transmembrane helix</keyword>
<accession>A0A5N3S1U0</accession>
<dbReference type="PANTHER" id="PTHR22550">
    <property type="entry name" value="SPORE GERMINATION PROTEIN"/>
    <property type="match status" value="1"/>
</dbReference>
<keyword evidence="2" id="KW-0472">Membrane</keyword>
<feature type="transmembrane region" description="Helical" evidence="2">
    <location>
        <begin position="71"/>
        <end position="88"/>
    </location>
</feature>
<evidence type="ECO:0000259" key="3">
    <source>
        <dbReference type="PROSITE" id="PS50234"/>
    </source>
</evidence>
<dbReference type="AlphaFoldDB" id="A0A5N3S1U0"/>
<evidence type="ECO:0000256" key="2">
    <source>
        <dbReference type="SAM" id="Phobius"/>
    </source>
</evidence>